<comment type="function">
    <text evidence="8">Ferredoxins are iron-sulfur proteins that transfer electrons in a wide variety of metabolic reactions.</text>
</comment>
<comment type="caution">
    <text evidence="10">The sequence shown here is derived from an EMBL/GenBank/DDBJ whole genome shotgun (WGS) entry which is preliminary data.</text>
</comment>
<dbReference type="InterPro" id="IPR010693">
    <property type="entry name" value="Divergent_4Fe-4S_mono-cluster"/>
</dbReference>
<dbReference type="SUPFAM" id="SSF54862">
    <property type="entry name" value="4Fe-4S ferredoxins"/>
    <property type="match status" value="1"/>
</dbReference>
<keyword evidence="5 8" id="KW-0408">Iron</keyword>
<accession>A0A8J3WX71</accession>
<comment type="cofactor">
    <cofactor evidence="1">
        <name>[3Fe-4S] cluster</name>
        <dbReference type="ChEBI" id="CHEBI:21137"/>
    </cofactor>
</comment>
<evidence type="ECO:0000256" key="3">
    <source>
        <dbReference type="ARBA" id="ARBA00022723"/>
    </source>
</evidence>
<keyword evidence="4 8" id="KW-0249">Electron transport</keyword>
<dbReference type="GO" id="GO:0005506">
    <property type="term" value="F:iron ion binding"/>
    <property type="evidence" value="ECO:0007669"/>
    <property type="project" value="UniProtKB-UniRule"/>
</dbReference>
<proteinExistence type="predicted"/>
<evidence type="ECO:0000256" key="7">
    <source>
        <dbReference type="ARBA" id="ARBA00023291"/>
    </source>
</evidence>
<name>A0A8J3WX71_9ACTN</name>
<feature type="domain" description="Divergent 4Fe-4S mono-cluster" evidence="9">
    <location>
        <begin position="12"/>
        <end position="72"/>
    </location>
</feature>
<keyword evidence="3 8" id="KW-0479">Metal-binding</keyword>
<evidence type="ECO:0000256" key="4">
    <source>
        <dbReference type="ARBA" id="ARBA00022982"/>
    </source>
</evidence>
<keyword evidence="7" id="KW-0003">3Fe-4S</keyword>
<organism evidence="10 11">
    <name type="scientific">Planobispora takensis</name>
    <dbReference type="NCBI Taxonomy" id="1367882"/>
    <lineage>
        <taxon>Bacteria</taxon>
        <taxon>Bacillati</taxon>
        <taxon>Actinomycetota</taxon>
        <taxon>Actinomycetes</taxon>
        <taxon>Streptosporangiales</taxon>
        <taxon>Streptosporangiaceae</taxon>
        <taxon>Planobispora</taxon>
    </lineage>
</organism>
<reference evidence="10" key="1">
    <citation type="submission" date="2021-01" db="EMBL/GenBank/DDBJ databases">
        <title>Whole genome shotgun sequence of Planobispora takensis NBRC 109077.</title>
        <authorList>
            <person name="Komaki H."/>
            <person name="Tamura T."/>
        </authorList>
    </citation>
    <scope>NUCLEOTIDE SEQUENCE</scope>
    <source>
        <strain evidence="10">NBRC 109077</strain>
    </source>
</reference>
<dbReference type="EMBL" id="BOOK01000072">
    <property type="protein sequence ID" value="GII05591.1"/>
    <property type="molecule type" value="Genomic_DNA"/>
</dbReference>
<dbReference type="InterPro" id="IPR001080">
    <property type="entry name" value="3Fe4S_ferredoxin"/>
</dbReference>
<dbReference type="PANTHER" id="PTHR36923">
    <property type="entry name" value="FERREDOXIN"/>
    <property type="match status" value="1"/>
</dbReference>
<evidence type="ECO:0000256" key="1">
    <source>
        <dbReference type="ARBA" id="ARBA00001927"/>
    </source>
</evidence>
<dbReference type="GO" id="GO:0051538">
    <property type="term" value="F:3 iron, 4 sulfur cluster binding"/>
    <property type="evidence" value="ECO:0007669"/>
    <property type="project" value="UniProtKB-KW"/>
</dbReference>
<evidence type="ECO:0000313" key="10">
    <source>
        <dbReference type="EMBL" id="GII05591.1"/>
    </source>
</evidence>
<dbReference type="Pfam" id="PF06902">
    <property type="entry name" value="Fer4_19"/>
    <property type="match status" value="1"/>
</dbReference>
<evidence type="ECO:0000256" key="6">
    <source>
        <dbReference type="ARBA" id="ARBA00023014"/>
    </source>
</evidence>
<dbReference type="Gene3D" id="3.30.70.20">
    <property type="match status" value="1"/>
</dbReference>
<dbReference type="PRINTS" id="PR00352">
    <property type="entry name" value="3FE4SFRDOXIN"/>
</dbReference>
<dbReference type="AlphaFoldDB" id="A0A8J3WX71"/>
<keyword evidence="6 8" id="KW-0411">Iron-sulfur</keyword>
<dbReference type="PANTHER" id="PTHR36923:SF3">
    <property type="entry name" value="FERREDOXIN"/>
    <property type="match status" value="1"/>
</dbReference>
<evidence type="ECO:0000313" key="11">
    <source>
        <dbReference type="Proteomes" id="UP000634476"/>
    </source>
</evidence>
<evidence type="ECO:0000256" key="8">
    <source>
        <dbReference type="RuleBase" id="RU368020"/>
    </source>
</evidence>
<dbReference type="Proteomes" id="UP000634476">
    <property type="component" value="Unassembled WGS sequence"/>
</dbReference>
<keyword evidence="11" id="KW-1185">Reference proteome</keyword>
<evidence type="ECO:0000256" key="5">
    <source>
        <dbReference type="ARBA" id="ARBA00023004"/>
    </source>
</evidence>
<protein>
    <recommendedName>
        <fullName evidence="8">Ferredoxin</fullName>
    </recommendedName>
</protein>
<gene>
    <name evidence="10" type="ORF">Pta02_75990</name>
</gene>
<keyword evidence="2 8" id="KW-0813">Transport</keyword>
<sequence length="73" mass="7571">MVSAPKTGTPRVRADRDVCIGAGLCVMTAEEVFDQDDDGLVVLVTPDPAPETETAVRKAVRNCPSGALSLAEG</sequence>
<dbReference type="GO" id="GO:0009055">
    <property type="term" value="F:electron transfer activity"/>
    <property type="evidence" value="ECO:0007669"/>
    <property type="project" value="UniProtKB-UniRule"/>
</dbReference>
<dbReference type="InterPro" id="IPR051269">
    <property type="entry name" value="Fe-S_cluster_ET"/>
</dbReference>
<evidence type="ECO:0000259" key="9">
    <source>
        <dbReference type="Pfam" id="PF06902"/>
    </source>
</evidence>
<evidence type="ECO:0000256" key="2">
    <source>
        <dbReference type="ARBA" id="ARBA00022448"/>
    </source>
</evidence>